<dbReference type="AlphaFoldDB" id="A0A6J1DXU4"/>
<dbReference type="OrthoDB" id="1434354at2759"/>
<dbReference type="SMART" id="SM01100">
    <property type="entry name" value="CRAL_TRIO_N"/>
    <property type="match status" value="1"/>
</dbReference>
<evidence type="ECO:0000256" key="1">
    <source>
        <dbReference type="SAM" id="MobiDB-lite"/>
    </source>
</evidence>
<feature type="domain" description="CRAL-TRIO" evidence="2">
    <location>
        <begin position="117"/>
        <end position="277"/>
    </location>
</feature>
<evidence type="ECO:0000313" key="3">
    <source>
        <dbReference type="Proteomes" id="UP000504603"/>
    </source>
</evidence>
<dbReference type="SUPFAM" id="SSF52087">
    <property type="entry name" value="CRAL/TRIO domain"/>
    <property type="match status" value="1"/>
</dbReference>
<reference evidence="4" key="1">
    <citation type="submission" date="2025-08" db="UniProtKB">
        <authorList>
            <consortium name="RefSeq"/>
        </authorList>
    </citation>
    <scope>IDENTIFICATION</scope>
    <source>
        <strain evidence="4">OHB3-1</strain>
    </source>
</reference>
<gene>
    <name evidence="4" type="primary">LOC111025140</name>
</gene>
<dbReference type="RefSeq" id="XP_022158677.1">
    <property type="nucleotide sequence ID" value="XM_022302985.1"/>
</dbReference>
<proteinExistence type="predicted"/>
<dbReference type="InterPro" id="IPR036273">
    <property type="entry name" value="CRAL/TRIO_N_dom_sf"/>
</dbReference>
<dbReference type="PANTHER" id="PTHR46277">
    <property type="entry name" value="OS03G0850700 PROTEIN"/>
    <property type="match status" value="1"/>
</dbReference>
<dbReference type="PANTHER" id="PTHR46277:SF3">
    <property type="entry name" value="BINDING PROTEIN, PUTATIVE-RELATED"/>
    <property type="match status" value="1"/>
</dbReference>
<dbReference type="CDD" id="cd00170">
    <property type="entry name" value="SEC14"/>
    <property type="match status" value="1"/>
</dbReference>
<dbReference type="InterPro" id="IPR011074">
    <property type="entry name" value="CRAL/TRIO_N_dom"/>
</dbReference>
<sequence length="281" mass="32509">MATPQSKIVENKATSMEKSKWTEDEEEDEFEECVEDQNGSVSPVLEDGLDSNELEKRKVALMRAFVEREDPSAKDVDDFMIRRFLRARDLDIEKASAMFLKYLTWRRSAIPNGFISLSEISNNIAHNKLFMQGVDKKGRPIVVGFGGRHKQGNMEEFIRYVIFVLEKICSRMPRGQEKFVCIGDLQGWGYSNSDIRGYRASLSILQDCYPERLGKLYIVHVPYIFMTAWKMVYPFIDKKTKKKISFVEDKKLRSTLLSDIDESQVPDIYGGKLQLIPIEDY</sequence>
<dbReference type="SUPFAM" id="SSF46938">
    <property type="entry name" value="CRAL/TRIO N-terminal domain"/>
    <property type="match status" value="1"/>
</dbReference>
<dbReference type="PRINTS" id="PR00180">
    <property type="entry name" value="CRETINALDHBP"/>
</dbReference>
<dbReference type="PROSITE" id="PS50191">
    <property type="entry name" value="CRAL_TRIO"/>
    <property type="match status" value="1"/>
</dbReference>
<dbReference type="GeneID" id="111025140"/>
<evidence type="ECO:0000313" key="4">
    <source>
        <dbReference type="RefSeq" id="XP_022158677.1"/>
    </source>
</evidence>
<dbReference type="Proteomes" id="UP000504603">
    <property type="component" value="Unplaced"/>
</dbReference>
<dbReference type="KEGG" id="mcha:111025140"/>
<organism evidence="3 4">
    <name type="scientific">Momordica charantia</name>
    <name type="common">Bitter gourd</name>
    <name type="synonym">Balsam pear</name>
    <dbReference type="NCBI Taxonomy" id="3673"/>
    <lineage>
        <taxon>Eukaryota</taxon>
        <taxon>Viridiplantae</taxon>
        <taxon>Streptophyta</taxon>
        <taxon>Embryophyta</taxon>
        <taxon>Tracheophyta</taxon>
        <taxon>Spermatophyta</taxon>
        <taxon>Magnoliopsida</taxon>
        <taxon>eudicotyledons</taxon>
        <taxon>Gunneridae</taxon>
        <taxon>Pentapetalae</taxon>
        <taxon>rosids</taxon>
        <taxon>fabids</taxon>
        <taxon>Cucurbitales</taxon>
        <taxon>Cucurbitaceae</taxon>
        <taxon>Momordiceae</taxon>
        <taxon>Momordica</taxon>
    </lineage>
</organism>
<dbReference type="SMART" id="SM00516">
    <property type="entry name" value="SEC14"/>
    <property type="match status" value="1"/>
</dbReference>
<dbReference type="InterPro" id="IPR036865">
    <property type="entry name" value="CRAL-TRIO_dom_sf"/>
</dbReference>
<feature type="compositionally biased region" description="Acidic residues" evidence="1">
    <location>
        <begin position="23"/>
        <end position="35"/>
    </location>
</feature>
<dbReference type="Pfam" id="PF00650">
    <property type="entry name" value="CRAL_TRIO"/>
    <property type="match status" value="1"/>
</dbReference>
<keyword evidence="3" id="KW-1185">Reference proteome</keyword>
<dbReference type="InterPro" id="IPR001251">
    <property type="entry name" value="CRAL-TRIO_dom"/>
</dbReference>
<name>A0A6J1DXU4_MOMCH</name>
<protein>
    <submittedName>
        <fullName evidence="4">Random slug protein 5</fullName>
    </submittedName>
</protein>
<evidence type="ECO:0000259" key="2">
    <source>
        <dbReference type="PROSITE" id="PS50191"/>
    </source>
</evidence>
<accession>A0A6J1DXU4</accession>
<feature type="compositionally biased region" description="Polar residues" evidence="1">
    <location>
        <begin position="1"/>
        <end position="14"/>
    </location>
</feature>
<dbReference type="Gene3D" id="3.40.525.10">
    <property type="entry name" value="CRAL-TRIO lipid binding domain"/>
    <property type="match status" value="1"/>
</dbReference>
<feature type="region of interest" description="Disordered" evidence="1">
    <location>
        <begin position="1"/>
        <end position="46"/>
    </location>
</feature>